<evidence type="ECO:0000256" key="4">
    <source>
        <dbReference type="ARBA" id="ARBA00022517"/>
    </source>
</evidence>
<dbReference type="SMART" id="SM00322">
    <property type="entry name" value="KH"/>
    <property type="match status" value="1"/>
</dbReference>
<gene>
    <name evidence="14" type="ORF">LY90DRAFT_671352</name>
</gene>
<dbReference type="InterPro" id="IPR048550">
    <property type="entry name" value="KRR1-like_KH1_euk"/>
</dbReference>
<feature type="compositionally biased region" description="Basic and acidic residues" evidence="12">
    <location>
        <begin position="296"/>
        <end position="320"/>
    </location>
</feature>
<dbReference type="FunFam" id="3.30.1370.10:FF:000011">
    <property type="entry name" value="KRR1 small subunit processome component"/>
    <property type="match status" value="1"/>
</dbReference>
<name>A0A1Y2CHH4_9FUNG</name>
<dbReference type="STRING" id="1754190.A0A1Y2CHH4"/>
<feature type="compositionally biased region" description="Basic and acidic residues" evidence="12">
    <location>
        <begin position="345"/>
        <end position="365"/>
    </location>
</feature>
<accession>A0A1Y2CHH4</accession>
<dbReference type="EMBL" id="MCOG01000108">
    <property type="protein sequence ID" value="ORY46274.1"/>
    <property type="molecule type" value="Genomic_DNA"/>
</dbReference>
<evidence type="ECO:0000313" key="15">
    <source>
        <dbReference type="Proteomes" id="UP000193920"/>
    </source>
</evidence>
<keyword evidence="6 11" id="KW-0694">RNA-binding</keyword>
<feature type="domain" description="K Homology" evidence="13">
    <location>
        <begin position="140"/>
        <end position="210"/>
    </location>
</feature>
<feature type="compositionally biased region" description="Basic and acidic residues" evidence="12">
    <location>
        <begin position="1"/>
        <end position="13"/>
    </location>
</feature>
<keyword evidence="8 11" id="KW-0687">Ribonucleoprotein</keyword>
<evidence type="ECO:0000256" key="12">
    <source>
        <dbReference type="SAM" id="MobiDB-lite"/>
    </source>
</evidence>
<dbReference type="PANTHER" id="PTHR12581:SF0">
    <property type="entry name" value="KRR1 SMALL SUBUNIT PROCESSOME COMPONENT HOMOLOG"/>
    <property type="match status" value="1"/>
</dbReference>
<keyword evidence="7 11" id="KW-0539">Nucleus</keyword>
<dbReference type="InterPro" id="IPR024166">
    <property type="entry name" value="rRNA_assembly_KRR1"/>
</dbReference>
<evidence type="ECO:0000256" key="6">
    <source>
        <dbReference type="ARBA" id="ARBA00022884"/>
    </source>
</evidence>
<feature type="compositionally biased region" description="Basic residues" evidence="12">
    <location>
        <begin position="379"/>
        <end position="389"/>
    </location>
</feature>
<dbReference type="OrthoDB" id="441223at2759"/>
<dbReference type="PANTHER" id="PTHR12581">
    <property type="entry name" value="HIV-1 REV BINDING PROTEIN 2, 3"/>
    <property type="match status" value="1"/>
</dbReference>
<comment type="subcellular location">
    <subcellularLocation>
        <location evidence="1 11">Nucleus</location>
        <location evidence="1 11">Nucleolus</location>
    </subcellularLocation>
</comment>
<sequence length="389" mass="45458">MSDTEETKVEQTEKPAPVVNKNKKYRRDKPWDSEDIDHWKIEPFLPEDNKYPLLEESSFATLFPKYRENYLKQVWPLVIQALDKQGINCVLDLIEGSMTVKTTRKTYDPYSIFKARDLIKLLARSVPFPQAVKIMEDGVACDIIKIGNILRNKERFVKRRQRLIGPDGNTLKAIELLTNCYVMVQGNTVSVMGPYKGLKETRRIVIDCMNNIHPIYHIKELMIKRELAKDEKLKNESWDRFLPKFKKRNIKTKAPQKKSKKDKKQKTLFPPAQQPSKIDLQLESGEYFLKPSERAAKELQRKKEKQAENNAKRQEERQKDFIAPSEEAPKSKKRKSESENSLSVEDLKKKFLEKAKKRKTEEAASSKKKLDKTDDYIIKPKKSKKKSSK</sequence>
<feature type="compositionally biased region" description="Basic residues" evidence="12">
    <location>
        <begin position="249"/>
        <end position="266"/>
    </location>
</feature>
<dbReference type="SUPFAM" id="SSF54791">
    <property type="entry name" value="Eukaryotic type KH-domain (KH-domain type I)"/>
    <property type="match status" value="1"/>
</dbReference>
<dbReference type="InterPro" id="IPR036612">
    <property type="entry name" value="KH_dom_type_1_sf"/>
</dbReference>
<dbReference type="GO" id="GO:0032040">
    <property type="term" value="C:small-subunit processome"/>
    <property type="evidence" value="ECO:0007669"/>
    <property type="project" value="TreeGrafter"/>
</dbReference>
<feature type="region of interest" description="Disordered" evidence="12">
    <location>
        <begin position="1"/>
        <end position="29"/>
    </location>
</feature>
<dbReference type="InterPro" id="IPR041174">
    <property type="entry name" value="KRR1-like_KH1"/>
</dbReference>
<keyword evidence="5 11" id="KW-0698">rRNA processing</keyword>
<evidence type="ECO:0000256" key="9">
    <source>
        <dbReference type="ARBA" id="ARBA00024668"/>
    </source>
</evidence>
<evidence type="ECO:0000256" key="1">
    <source>
        <dbReference type="ARBA" id="ARBA00004604"/>
    </source>
</evidence>
<dbReference type="CDD" id="cd22394">
    <property type="entry name" value="KH-I_KRR1_rpt2"/>
    <property type="match status" value="1"/>
</dbReference>
<reference evidence="14 15" key="1">
    <citation type="submission" date="2016-08" db="EMBL/GenBank/DDBJ databases">
        <title>A Parts List for Fungal Cellulosomes Revealed by Comparative Genomics.</title>
        <authorList>
            <consortium name="DOE Joint Genome Institute"/>
            <person name="Haitjema C.H."/>
            <person name="Gilmore S.P."/>
            <person name="Henske J.K."/>
            <person name="Solomon K.V."/>
            <person name="De Groot R."/>
            <person name="Kuo A."/>
            <person name="Mondo S.J."/>
            <person name="Salamov A.A."/>
            <person name="Labutti K."/>
            <person name="Zhao Z."/>
            <person name="Chiniquy J."/>
            <person name="Barry K."/>
            <person name="Brewer H.M."/>
            <person name="Purvine S.O."/>
            <person name="Wright A.T."/>
            <person name="Boxma B."/>
            <person name="Van Alen T."/>
            <person name="Hackstein J.H."/>
            <person name="Baker S.E."/>
            <person name="Grigoriev I.V."/>
            <person name="O'Malley M.A."/>
        </authorList>
    </citation>
    <scope>NUCLEOTIDE SEQUENCE [LARGE SCALE GENOMIC DNA]</scope>
    <source>
        <strain evidence="14 15">G1</strain>
    </source>
</reference>
<protein>
    <recommendedName>
        <fullName evidence="3 11">KRR1 small subunit processome component</fullName>
    </recommendedName>
    <alternativeName>
        <fullName evidence="11">KRR-R motif-containing protein 1</fullName>
    </alternativeName>
</protein>
<dbReference type="InterPro" id="IPR048548">
    <property type="entry name" value="KRR1-like_KH2"/>
</dbReference>
<evidence type="ECO:0000313" key="14">
    <source>
        <dbReference type="EMBL" id="ORY46274.1"/>
    </source>
</evidence>
<evidence type="ECO:0000256" key="3">
    <source>
        <dbReference type="ARBA" id="ARBA00017405"/>
    </source>
</evidence>
<proteinExistence type="inferred from homology"/>
<dbReference type="GO" id="GO:0003723">
    <property type="term" value="F:RNA binding"/>
    <property type="evidence" value="ECO:0007669"/>
    <property type="project" value="UniProtKB-KW"/>
</dbReference>
<evidence type="ECO:0000256" key="11">
    <source>
        <dbReference type="PIRNR" id="PIRNR006515"/>
    </source>
</evidence>
<evidence type="ECO:0000256" key="10">
    <source>
        <dbReference type="ARBA" id="ARBA00025908"/>
    </source>
</evidence>
<dbReference type="Gene3D" id="3.30.1370.10">
    <property type="entry name" value="K Homology domain, type 1"/>
    <property type="match status" value="2"/>
</dbReference>
<comment type="caution">
    <text evidence="14">The sequence shown here is derived from an EMBL/GenBank/DDBJ whole genome shotgun (WGS) entry which is preliminary data.</text>
</comment>
<dbReference type="Proteomes" id="UP000193920">
    <property type="component" value="Unassembled WGS sequence"/>
</dbReference>
<evidence type="ECO:0000256" key="8">
    <source>
        <dbReference type="ARBA" id="ARBA00023274"/>
    </source>
</evidence>
<feature type="region of interest" description="Disordered" evidence="12">
    <location>
        <begin position="296"/>
        <end position="389"/>
    </location>
</feature>
<comment type="function">
    <text evidence="9">Required for 40S ribosome biogenesis. Involved in nucleolar processing of pre-18S ribosomal RNA and ribosome assembly. Essential for vegetative growth.</text>
</comment>
<evidence type="ECO:0000256" key="7">
    <source>
        <dbReference type="ARBA" id="ARBA00023242"/>
    </source>
</evidence>
<dbReference type="Pfam" id="PF21800">
    <property type="entry name" value="KH_KRR1_2nd"/>
    <property type="match status" value="1"/>
</dbReference>
<evidence type="ECO:0000259" key="13">
    <source>
        <dbReference type="SMART" id="SM00322"/>
    </source>
</evidence>
<feature type="region of interest" description="Disordered" evidence="12">
    <location>
        <begin position="249"/>
        <end position="276"/>
    </location>
</feature>
<evidence type="ECO:0000256" key="5">
    <source>
        <dbReference type="ARBA" id="ARBA00022552"/>
    </source>
</evidence>
<keyword evidence="4 11" id="KW-0690">Ribosome biogenesis</keyword>
<comment type="subunit">
    <text evidence="10">Component of the ribosomal small subunit (SSU) processome composed of at least 40 protein subunits and snoRNA U3. Interacts with snoRNA U3. Interacts with MPP10, KRI1 and with ribosomal proteins RPS1A, RPS4A, RPS4B, RPS8A, RPS8B, RPS11A, RPS11B, RPS13, RPS24, RPS25, RPL4A, RPL7B, RPL8, RPL23, RPL25 and RPL28.</text>
</comment>
<dbReference type="CDD" id="cd22393">
    <property type="entry name" value="KH-I_KRR1_rpt1"/>
    <property type="match status" value="1"/>
</dbReference>
<dbReference type="InterPro" id="IPR048549">
    <property type="entry name" value="KRR1-like_KH2_euk"/>
</dbReference>
<dbReference type="FunFam" id="3.30.1370.10:FF:000014">
    <property type="entry name" value="KRR1 small subunit processome component"/>
    <property type="match status" value="1"/>
</dbReference>
<dbReference type="PIRSF" id="PIRSF006515">
    <property type="entry name" value="KRR1"/>
    <property type="match status" value="1"/>
</dbReference>
<dbReference type="Pfam" id="PF17903">
    <property type="entry name" value="KH_KRR1_1st"/>
    <property type="match status" value="1"/>
</dbReference>
<organism evidence="14 15">
    <name type="scientific">Neocallimastix californiae</name>
    <dbReference type="NCBI Taxonomy" id="1754190"/>
    <lineage>
        <taxon>Eukaryota</taxon>
        <taxon>Fungi</taxon>
        <taxon>Fungi incertae sedis</taxon>
        <taxon>Chytridiomycota</taxon>
        <taxon>Chytridiomycota incertae sedis</taxon>
        <taxon>Neocallimastigomycetes</taxon>
        <taxon>Neocallimastigales</taxon>
        <taxon>Neocallimastigaceae</taxon>
        <taxon>Neocallimastix</taxon>
    </lineage>
</organism>
<evidence type="ECO:0000256" key="2">
    <source>
        <dbReference type="ARBA" id="ARBA00009344"/>
    </source>
</evidence>
<dbReference type="GO" id="GO:0006364">
    <property type="term" value="P:rRNA processing"/>
    <property type="evidence" value="ECO:0007669"/>
    <property type="project" value="UniProtKB-KW"/>
</dbReference>
<comment type="similarity">
    <text evidence="2 11">Belongs to the KRR1 family.</text>
</comment>
<keyword evidence="15" id="KW-1185">Reference proteome</keyword>
<dbReference type="InterPro" id="IPR004087">
    <property type="entry name" value="KH_dom"/>
</dbReference>
<dbReference type="AlphaFoldDB" id="A0A1Y2CHH4"/>